<feature type="transmembrane region" description="Helical" evidence="1">
    <location>
        <begin position="311"/>
        <end position="333"/>
    </location>
</feature>
<keyword evidence="1" id="KW-0812">Transmembrane</keyword>
<feature type="transmembrane region" description="Helical" evidence="1">
    <location>
        <begin position="278"/>
        <end position="299"/>
    </location>
</feature>
<evidence type="ECO:0000259" key="2">
    <source>
        <dbReference type="PROSITE" id="PS50222"/>
    </source>
</evidence>
<comment type="caution">
    <text evidence="3">The sequence shown here is derived from an EMBL/GenBank/DDBJ whole genome shotgun (WGS) entry which is preliminary data.</text>
</comment>
<keyword evidence="4" id="KW-1185">Reference proteome</keyword>
<protein>
    <recommendedName>
        <fullName evidence="2">EF-hand domain-containing protein</fullName>
    </recommendedName>
</protein>
<dbReference type="Proteomes" id="UP001363151">
    <property type="component" value="Unassembled WGS sequence"/>
</dbReference>
<organism evidence="3 4">
    <name type="scientific">Aureococcus anophagefferens</name>
    <name type="common">Harmful bloom alga</name>
    <dbReference type="NCBI Taxonomy" id="44056"/>
    <lineage>
        <taxon>Eukaryota</taxon>
        <taxon>Sar</taxon>
        <taxon>Stramenopiles</taxon>
        <taxon>Ochrophyta</taxon>
        <taxon>Pelagophyceae</taxon>
        <taxon>Pelagomonadales</taxon>
        <taxon>Pelagomonadaceae</taxon>
        <taxon>Aureococcus</taxon>
    </lineage>
</organism>
<evidence type="ECO:0000256" key="1">
    <source>
        <dbReference type="SAM" id="Phobius"/>
    </source>
</evidence>
<evidence type="ECO:0000313" key="3">
    <source>
        <dbReference type="EMBL" id="KAK7230884.1"/>
    </source>
</evidence>
<feature type="transmembrane region" description="Helical" evidence="1">
    <location>
        <begin position="235"/>
        <end position="257"/>
    </location>
</feature>
<name>A0ABR1FHG9_AURAN</name>
<dbReference type="EMBL" id="JBBJCI010000422">
    <property type="protein sequence ID" value="KAK7230884.1"/>
    <property type="molecule type" value="Genomic_DNA"/>
</dbReference>
<reference evidence="3 4" key="1">
    <citation type="submission" date="2024-03" db="EMBL/GenBank/DDBJ databases">
        <title>Aureococcus anophagefferens CCMP1851 and Kratosvirus quantuckense: Draft genome of a second virus-susceptible host strain in the model system.</title>
        <authorList>
            <person name="Chase E."/>
            <person name="Truchon A.R."/>
            <person name="Schepens W."/>
            <person name="Wilhelm S.W."/>
        </authorList>
    </citation>
    <scope>NUCLEOTIDE SEQUENCE [LARGE SCALE GENOMIC DNA]</scope>
    <source>
        <strain evidence="3 4">CCMP1851</strain>
    </source>
</reference>
<gene>
    <name evidence="3" type="ORF">SO694_00074189</name>
</gene>
<dbReference type="InterPro" id="IPR002048">
    <property type="entry name" value="EF_hand_dom"/>
</dbReference>
<keyword evidence="1" id="KW-0472">Membrane</keyword>
<sequence>MSYTSDVDVELGSPAEIAVLSALNARLDAIDVAGCDAIFDLLDKHNRNVLSLEELREGVRSDAVEDYIRETGNVVMKGLLKDWERSEARVGKALAALDPELTGRVTREHWRKFVVSVARERVRHLRALGLLGGRCYWGRGLEDAARPTTACWWFCCGCLPRGYCADFWFYCRNAHPALFFLRDDAHPFSRLEALAAELVVQCFCACASIFASRHERPWTSLGAYAHNGLVTCVCISFPVLVLQELLFVLLACPCVRYERRGRKRELCFACWQRSLECVGHLVVLPLVVAAVGLVAYAAYLLHAHPEAQVHFLLWWAAGLAGSYALWFPVKLSVQFNLCFGSKRTAALAKFFALGRWAHERRTAALNALRFGDDDDDALEDLAEPWRIFES</sequence>
<keyword evidence="1" id="KW-1133">Transmembrane helix</keyword>
<accession>A0ABR1FHG9</accession>
<evidence type="ECO:0000313" key="4">
    <source>
        <dbReference type="Proteomes" id="UP001363151"/>
    </source>
</evidence>
<dbReference type="PROSITE" id="PS50222">
    <property type="entry name" value="EF_HAND_2"/>
    <property type="match status" value="1"/>
</dbReference>
<feature type="domain" description="EF-hand" evidence="2">
    <location>
        <begin position="30"/>
        <end position="65"/>
    </location>
</feature>
<proteinExistence type="predicted"/>